<protein>
    <submittedName>
        <fullName evidence="2">Uncharacterized protein</fullName>
    </submittedName>
</protein>
<feature type="region of interest" description="Disordered" evidence="1">
    <location>
        <begin position="1"/>
        <end position="48"/>
    </location>
</feature>
<feature type="compositionally biased region" description="Basic and acidic residues" evidence="1">
    <location>
        <begin position="14"/>
        <end position="35"/>
    </location>
</feature>
<evidence type="ECO:0000313" key="3">
    <source>
        <dbReference type="Proteomes" id="UP000277890"/>
    </source>
</evidence>
<evidence type="ECO:0000256" key="1">
    <source>
        <dbReference type="SAM" id="MobiDB-lite"/>
    </source>
</evidence>
<dbReference type="AlphaFoldDB" id="A0A428GVB9"/>
<name>A0A428GVB9_STRCR</name>
<comment type="caution">
    <text evidence="2">The sequence shown here is derived from an EMBL/GenBank/DDBJ whole genome shotgun (WGS) entry which is preliminary data.</text>
</comment>
<sequence>MARYNIHPAQGGGKYHDMKIYKDRQPKPLTHEEQKRLKRLKKKRRKGR</sequence>
<dbReference type="EMBL" id="RJPQ01000003">
    <property type="protein sequence ID" value="RSJ86571.1"/>
    <property type="molecule type" value="Genomic_DNA"/>
</dbReference>
<gene>
    <name evidence="2" type="ORF">D8794_03730</name>
</gene>
<reference evidence="2 3" key="1">
    <citation type="submission" date="2018-11" db="EMBL/GenBank/DDBJ databases">
        <title>Species Designations Belie Phenotypic and Genotypic Heterogeneity in Oral Streptococci.</title>
        <authorList>
            <person name="Velsko I."/>
        </authorList>
    </citation>
    <scope>NUCLEOTIDE SEQUENCE [LARGE SCALE GENOMIC DNA]</scope>
    <source>
        <strain evidence="2 3">A54</strain>
    </source>
</reference>
<proteinExistence type="predicted"/>
<accession>A0A428GVB9</accession>
<evidence type="ECO:0000313" key="2">
    <source>
        <dbReference type="EMBL" id="RSJ86571.1"/>
    </source>
</evidence>
<organism evidence="2 3">
    <name type="scientific">Streptococcus cristatus</name>
    <dbReference type="NCBI Taxonomy" id="45634"/>
    <lineage>
        <taxon>Bacteria</taxon>
        <taxon>Bacillati</taxon>
        <taxon>Bacillota</taxon>
        <taxon>Bacilli</taxon>
        <taxon>Lactobacillales</taxon>
        <taxon>Streptococcaceae</taxon>
        <taxon>Streptococcus</taxon>
    </lineage>
</organism>
<feature type="compositionally biased region" description="Basic residues" evidence="1">
    <location>
        <begin position="36"/>
        <end position="48"/>
    </location>
</feature>
<dbReference type="Proteomes" id="UP000277890">
    <property type="component" value="Unassembled WGS sequence"/>
</dbReference>